<reference evidence="1 2" key="1">
    <citation type="journal article" date="2018" name="G3 (Bethesda)">
        <title>Phylogenetic and Phylogenomic Definition of Rhizopus Species.</title>
        <authorList>
            <person name="Gryganskyi A.P."/>
            <person name="Golan J."/>
            <person name="Dolatabadi S."/>
            <person name="Mondo S."/>
            <person name="Robb S."/>
            <person name="Idnurm A."/>
            <person name="Muszewska A."/>
            <person name="Steczkiewicz K."/>
            <person name="Masonjones S."/>
            <person name="Liao H.L."/>
            <person name="Gajdeczka M.T."/>
            <person name="Anike F."/>
            <person name="Vuek A."/>
            <person name="Anishchenko I.M."/>
            <person name="Voigt K."/>
            <person name="de Hoog G.S."/>
            <person name="Smith M.E."/>
            <person name="Heitman J."/>
            <person name="Vilgalys R."/>
            <person name="Stajich J.E."/>
        </authorList>
    </citation>
    <scope>NUCLEOTIDE SEQUENCE [LARGE SCALE GENOMIC DNA]</scope>
    <source>
        <strain evidence="1 2">CBS 357.93</strain>
    </source>
</reference>
<dbReference type="EMBL" id="PJQL01000252">
    <property type="protein sequence ID" value="RCH97745.1"/>
    <property type="molecule type" value="Genomic_DNA"/>
</dbReference>
<evidence type="ECO:0000313" key="1">
    <source>
        <dbReference type="EMBL" id="RCH97745.1"/>
    </source>
</evidence>
<evidence type="ECO:0000313" key="2">
    <source>
        <dbReference type="Proteomes" id="UP000252139"/>
    </source>
</evidence>
<gene>
    <name evidence="1" type="ORF">CU097_011812</name>
</gene>
<name>A0A367K6F2_RHIAZ</name>
<dbReference type="AlphaFoldDB" id="A0A367K6F2"/>
<protein>
    <submittedName>
        <fullName evidence="1">Uncharacterized protein</fullName>
    </submittedName>
</protein>
<sequence>MLQVLSQSGTPSSRTRFSLSVITTLPTALVLKKDEDAYFSKDFVQKIENTAPVGCDISAPKESLYFCKLKKISKARNHSEQRLGREECSKSCRKEGKKKVKRPFVAEGISENRSGVNHRLKQHIVADIGKQMTLNKLAADGEEKSIQHGRMSTYRQVATFVYIAATLKLSNQIRQENLTLRMRVDYRVALILQVLIRGAAMPLTDIGSGKDCAPARKRLSRKRESNSFVVIHF</sequence>
<comment type="caution">
    <text evidence="1">The sequence shown here is derived from an EMBL/GenBank/DDBJ whole genome shotgun (WGS) entry which is preliminary data.</text>
</comment>
<dbReference type="Proteomes" id="UP000252139">
    <property type="component" value="Unassembled WGS sequence"/>
</dbReference>
<organism evidence="1 2">
    <name type="scientific">Rhizopus azygosporus</name>
    <name type="common">Rhizopus microsporus var. azygosporus</name>
    <dbReference type="NCBI Taxonomy" id="86630"/>
    <lineage>
        <taxon>Eukaryota</taxon>
        <taxon>Fungi</taxon>
        <taxon>Fungi incertae sedis</taxon>
        <taxon>Mucoromycota</taxon>
        <taxon>Mucoromycotina</taxon>
        <taxon>Mucoromycetes</taxon>
        <taxon>Mucorales</taxon>
        <taxon>Mucorineae</taxon>
        <taxon>Rhizopodaceae</taxon>
        <taxon>Rhizopus</taxon>
    </lineage>
</organism>
<proteinExistence type="predicted"/>
<accession>A0A367K6F2</accession>
<keyword evidence="2" id="KW-1185">Reference proteome</keyword>